<gene>
    <name evidence="2" type="ORF">KFL_002560130</name>
</gene>
<dbReference type="AlphaFoldDB" id="A0A0U9HVC3"/>
<dbReference type="GO" id="GO:0006261">
    <property type="term" value="P:DNA-templated DNA replication"/>
    <property type="evidence" value="ECO:0000318"/>
    <property type="project" value="GO_Central"/>
</dbReference>
<name>A0A0U9HVC3_KLENI</name>
<evidence type="ECO:0000256" key="1">
    <source>
        <dbReference type="SAM" id="MobiDB-lite"/>
    </source>
</evidence>
<keyword evidence="3" id="KW-1185">Reference proteome</keyword>
<protein>
    <recommendedName>
        <fullName evidence="4">DNA polymerase delta subunit 4</fullName>
    </recommendedName>
</protein>
<evidence type="ECO:0000313" key="3">
    <source>
        <dbReference type="Proteomes" id="UP000054558"/>
    </source>
</evidence>
<evidence type="ECO:0000313" key="2">
    <source>
        <dbReference type="EMBL" id="GAQ85829.1"/>
    </source>
</evidence>
<dbReference type="PANTHER" id="PTHR14303">
    <property type="entry name" value="DNA POLYMERASE DELTA SUBUNIT 4"/>
    <property type="match status" value="1"/>
</dbReference>
<proteinExistence type="predicted"/>
<reference evidence="2 3" key="1">
    <citation type="journal article" date="2014" name="Nat. Commun.">
        <title>Klebsormidium flaccidum genome reveals primary factors for plant terrestrial adaptation.</title>
        <authorList>
            <person name="Hori K."/>
            <person name="Maruyama F."/>
            <person name="Fujisawa T."/>
            <person name="Togashi T."/>
            <person name="Yamamoto N."/>
            <person name="Seo M."/>
            <person name="Sato S."/>
            <person name="Yamada T."/>
            <person name="Mori H."/>
            <person name="Tajima N."/>
            <person name="Moriyama T."/>
            <person name="Ikeuchi M."/>
            <person name="Watanabe M."/>
            <person name="Wada H."/>
            <person name="Kobayashi K."/>
            <person name="Saito M."/>
            <person name="Masuda T."/>
            <person name="Sasaki-Sekimoto Y."/>
            <person name="Mashiguchi K."/>
            <person name="Awai K."/>
            <person name="Shimojima M."/>
            <person name="Masuda S."/>
            <person name="Iwai M."/>
            <person name="Nobusawa T."/>
            <person name="Narise T."/>
            <person name="Kondo S."/>
            <person name="Saito H."/>
            <person name="Sato R."/>
            <person name="Murakawa M."/>
            <person name="Ihara Y."/>
            <person name="Oshima-Yamada Y."/>
            <person name="Ohtaka K."/>
            <person name="Satoh M."/>
            <person name="Sonobe K."/>
            <person name="Ishii M."/>
            <person name="Ohtani R."/>
            <person name="Kanamori-Sato M."/>
            <person name="Honoki R."/>
            <person name="Miyazaki D."/>
            <person name="Mochizuki H."/>
            <person name="Umetsu J."/>
            <person name="Higashi K."/>
            <person name="Shibata D."/>
            <person name="Kamiya Y."/>
            <person name="Sato N."/>
            <person name="Nakamura Y."/>
            <person name="Tabata S."/>
            <person name="Ida S."/>
            <person name="Kurokawa K."/>
            <person name="Ohta H."/>
        </authorList>
    </citation>
    <scope>NUCLEOTIDE SEQUENCE [LARGE SCALE GENOMIC DNA]</scope>
    <source>
        <strain evidence="2 3">NIES-2285</strain>
    </source>
</reference>
<dbReference type="InterPro" id="IPR007218">
    <property type="entry name" value="DNA_pol_delta_4"/>
</dbReference>
<dbReference type="GO" id="GO:0043625">
    <property type="term" value="C:delta DNA polymerase complex"/>
    <property type="evidence" value="ECO:0000318"/>
    <property type="project" value="GO_Central"/>
</dbReference>
<feature type="region of interest" description="Disordered" evidence="1">
    <location>
        <begin position="1"/>
        <end position="57"/>
    </location>
</feature>
<accession>A0A0U9HVC3</accession>
<dbReference type="EMBL" id="DF237205">
    <property type="protein sequence ID" value="GAQ85829.1"/>
    <property type="molecule type" value="Genomic_DNA"/>
</dbReference>
<dbReference type="PANTHER" id="PTHR14303:SF0">
    <property type="entry name" value="DNA POLYMERASE DELTA SUBUNIT 4"/>
    <property type="match status" value="1"/>
</dbReference>
<dbReference type="STRING" id="105231.A0A0U9HVC3"/>
<evidence type="ECO:0008006" key="4">
    <source>
        <dbReference type="Google" id="ProtNLM"/>
    </source>
</evidence>
<sequence length="145" mass="15936">MSSQKSLGDFFQLRKPRGAAAGGRKQSKLSQSSQAASREEQKSAQPANDGFLEAELDVRQATGREGASLGSVGAYGLEASDEDEVDPAEQMLRDFDLDYKFGPCLSTTRLERWERAERLGLHPPKAVKQLLHAGERNECLWAGRV</sequence>
<dbReference type="GO" id="GO:0000731">
    <property type="term" value="P:DNA synthesis involved in DNA repair"/>
    <property type="evidence" value="ECO:0000318"/>
    <property type="project" value="GO_Central"/>
</dbReference>
<dbReference type="Proteomes" id="UP000054558">
    <property type="component" value="Unassembled WGS sequence"/>
</dbReference>
<dbReference type="Pfam" id="PF04081">
    <property type="entry name" value="DNA_pol_delta_4"/>
    <property type="match status" value="1"/>
</dbReference>
<organism evidence="2 3">
    <name type="scientific">Klebsormidium nitens</name>
    <name type="common">Green alga</name>
    <name type="synonym">Ulothrix nitens</name>
    <dbReference type="NCBI Taxonomy" id="105231"/>
    <lineage>
        <taxon>Eukaryota</taxon>
        <taxon>Viridiplantae</taxon>
        <taxon>Streptophyta</taxon>
        <taxon>Klebsormidiophyceae</taxon>
        <taxon>Klebsormidiales</taxon>
        <taxon>Klebsormidiaceae</taxon>
        <taxon>Klebsormidium</taxon>
    </lineage>
</organism>
<dbReference type="OrthoDB" id="337486at2759"/>